<sequence length="142" mass="14878">MKLTLFVADSAQIDASGKLNALGLGWDQITTPTPPISLVIFVDFEVVRVSNDPMPLTITCLDTGNEPVKLDAEGTELRFRGELNTEAGALRALATVNLAPGLPLSPGAYRWIAALDGTDVSAALPFKVIRADTAISTSAGPT</sequence>
<evidence type="ECO:0000313" key="1">
    <source>
        <dbReference type="EMBL" id="MQY31316.1"/>
    </source>
</evidence>
<dbReference type="EMBL" id="WEGI01000018">
    <property type="protein sequence ID" value="MQY31316.1"/>
    <property type="molecule type" value="Genomic_DNA"/>
</dbReference>
<reference evidence="1 2" key="1">
    <citation type="submission" date="2019-10" db="EMBL/GenBank/DDBJ databases">
        <title>Nocardia macrotermitis sp. nov. and Nocardia aurantia sp. nov., isolated from the gut of fungus growing-termite Macrotermes natalensis.</title>
        <authorList>
            <person name="Benndorf R."/>
            <person name="Schwitalla J."/>
            <person name="Martin K."/>
            <person name="De Beer W."/>
            <person name="Kaster A.-K."/>
            <person name="Vollmers J."/>
            <person name="Poulsen M."/>
            <person name="Beemelmanns C."/>
        </authorList>
    </citation>
    <scope>NUCLEOTIDE SEQUENCE [LARGE SCALE GENOMIC DNA]</scope>
    <source>
        <strain evidence="1 2">RB56</strain>
    </source>
</reference>
<evidence type="ECO:0000313" key="2">
    <source>
        <dbReference type="Proteomes" id="UP000431401"/>
    </source>
</evidence>
<keyword evidence="2" id="KW-1185">Reference proteome</keyword>
<dbReference type="RefSeq" id="WP_153348565.1">
    <property type="nucleotide sequence ID" value="NZ_WEGI01000018.1"/>
</dbReference>
<name>A0A7K0DZR7_9NOCA</name>
<gene>
    <name evidence="1" type="ORF">NRB56_69250</name>
</gene>
<protein>
    <submittedName>
        <fullName evidence="1">Uncharacterized protein</fullName>
    </submittedName>
</protein>
<dbReference type="OrthoDB" id="3526022at2"/>
<accession>A0A7K0DZR7</accession>
<proteinExistence type="predicted"/>
<dbReference type="Proteomes" id="UP000431401">
    <property type="component" value="Unassembled WGS sequence"/>
</dbReference>
<organism evidence="1 2">
    <name type="scientific">Nocardia aurantia</name>
    <dbReference type="NCBI Taxonomy" id="2585199"/>
    <lineage>
        <taxon>Bacteria</taxon>
        <taxon>Bacillati</taxon>
        <taxon>Actinomycetota</taxon>
        <taxon>Actinomycetes</taxon>
        <taxon>Mycobacteriales</taxon>
        <taxon>Nocardiaceae</taxon>
        <taxon>Nocardia</taxon>
    </lineage>
</organism>
<dbReference type="AlphaFoldDB" id="A0A7K0DZR7"/>
<comment type="caution">
    <text evidence="1">The sequence shown here is derived from an EMBL/GenBank/DDBJ whole genome shotgun (WGS) entry which is preliminary data.</text>
</comment>